<dbReference type="InterPro" id="IPR007110">
    <property type="entry name" value="Ig-like_dom"/>
</dbReference>
<keyword evidence="9" id="KW-0325">Glycoprotein</keyword>
<evidence type="ECO:0000256" key="11">
    <source>
        <dbReference type="SAM" id="Phobius"/>
    </source>
</evidence>
<dbReference type="KEGG" id="spu:100893560"/>
<dbReference type="PANTHER" id="PTHR25466">
    <property type="entry name" value="T-LYMPHOCYTE ACTIVATION ANTIGEN"/>
    <property type="match status" value="1"/>
</dbReference>
<dbReference type="RefSeq" id="XP_003726959.1">
    <property type="nucleotide sequence ID" value="XM_003726911.3"/>
</dbReference>
<evidence type="ECO:0000256" key="9">
    <source>
        <dbReference type="ARBA" id="ARBA00023180"/>
    </source>
</evidence>
<protein>
    <recommendedName>
        <fullName evidence="12">Ig-like domain-containing protein</fullName>
    </recommendedName>
</protein>
<evidence type="ECO:0000313" key="13">
    <source>
        <dbReference type="EnsemblMetazoa" id="XP_003726959"/>
    </source>
</evidence>
<dbReference type="PROSITE" id="PS50835">
    <property type="entry name" value="IG_LIKE"/>
    <property type="match status" value="1"/>
</dbReference>
<dbReference type="GO" id="GO:0007166">
    <property type="term" value="P:cell surface receptor signaling pathway"/>
    <property type="evidence" value="ECO:0000318"/>
    <property type="project" value="GO_Central"/>
</dbReference>
<dbReference type="SUPFAM" id="SSF48726">
    <property type="entry name" value="Immunoglobulin"/>
    <property type="match status" value="1"/>
</dbReference>
<sequence>MPELAQLSTMFWMIFVLMDLLVVAEMIRATEVEVRQLEIGTSGTIPCDHVGDDPEVRVVQWYKSRNINAFENGDPSLASWVNGETRSLSNYNMEDTTFSLVFEKATSEDEGLYKCHVESGDLYIESNYLTRTAVYALPQKGPMITLDTAFNRINCTVEHVKPVIHPVFNFDYSHASTEKYAVQHEDGTYTTSLSCTLPQNKSVSQVDCSFSYLHYQRVRSLDLPDITTDSLVENRRTTLSPMSTSVTFAGDGCRTIDHNAIIGAGIVIGFMTVIICLMFIMLIRKRPLKPIWIRDVQNCNKAEESEENMIKPAMPV</sequence>
<dbReference type="EnsemblMetazoa" id="XM_003726911">
    <property type="protein sequence ID" value="XP_003726959"/>
    <property type="gene ID" value="LOC100893560"/>
</dbReference>
<comment type="subcellular location">
    <subcellularLocation>
        <location evidence="1">Cell membrane</location>
        <topology evidence="1">Single-pass type I membrane protein</topology>
    </subcellularLocation>
</comment>
<dbReference type="GeneID" id="100893560"/>
<dbReference type="GO" id="GO:0071222">
    <property type="term" value="P:cellular response to lipopolysaccharide"/>
    <property type="evidence" value="ECO:0000318"/>
    <property type="project" value="GO_Central"/>
</dbReference>
<evidence type="ECO:0000256" key="8">
    <source>
        <dbReference type="ARBA" id="ARBA00023170"/>
    </source>
</evidence>
<dbReference type="InterPro" id="IPR003599">
    <property type="entry name" value="Ig_sub"/>
</dbReference>
<dbReference type="GO" id="GO:0009897">
    <property type="term" value="C:external side of plasma membrane"/>
    <property type="evidence" value="ECO:0000318"/>
    <property type="project" value="GO_Central"/>
</dbReference>
<keyword evidence="2" id="KW-1003">Cell membrane</keyword>
<keyword evidence="5 11" id="KW-1133">Transmembrane helix</keyword>
<keyword evidence="4" id="KW-0732">Signal</keyword>
<name>A0A7M7GG79_STRPU</name>
<evidence type="ECO:0000256" key="1">
    <source>
        <dbReference type="ARBA" id="ARBA00004251"/>
    </source>
</evidence>
<evidence type="ECO:0000256" key="10">
    <source>
        <dbReference type="ARBA" id="ARBA00023319"/>
    </source>
</evidence>
<dbReference type="AlphaFoldDB" id="A0A7M7GG79"/>
<proteinExistence type="predicted"/>
<evidence type="ECO:0000313" key="14">
    <source>
        <dbReference type="Proteomes" id="UP000007110"/>
    </source>
</evidence>
<keyword evidence="6 11" id="KW-0472">Membrane</keyword>
<evidence type="ECO:0000256" key="4">
    <source>
        <dbReference type="ARBA" id="ARBA00022729"/>
    </source>
</evidence>
<dbReference type="GO" id="GO:0042102">
    <property type="term" value="P:positive regulation of T cell proliferation"/>
    <property type="evidence" value="ECO:0000318"/>
    <property type="project" value="GO_Central"/>
</dbReference>
<dbReference type="GO" id="GO:0006955">
    <property type="term" value="P:immune response"/>
    <property type="evidence" value="ECO:0000318"/>
    <property type="project" value="GO_Central"/>
</dbReference>
<reference evidence="14" key="1">
    <citation type="submission" date="2015-02" db="EMBL/GenBank/DDBJ databases">
        <title>Genome sequencing for Strongylocentrotus purpuratus.</title>
        <authorList>
            <person name="Murali S."/>
            <person name="Liu Y."/>
            <person name="Vee V."/>
            <person name="English A."/>
            <person name="Wang M."/>
            <person name="Skinner E."/>
            <person name="Han Y."/>
            <person name="Muzny D.M."/>
            <person name="Worley K.C."/>
            <person name="Gibbs R.A."/>
        </authorList>
    </citation>
    <scope>NUCLEOTIDE SEQUENCE</scope>
</reference>
<keyword evidence="3 11" id="KW-0812">Transmembrane</keyword>
<evidence type="ECO:0000256" key="5">
    <source>
        <dbReference type="ARBA" id="ARBA00022989"/>
    </source>
</evidence>
<evidence type="ECO:0000256" key="6">
    <source>
        <dbReference type="ARBA" id="ARBA00023136"/>
    </source>
</evidence>
<keyword evidence="7" id="KW-1015">Disulfide bond</keyword>
<accession>A0A7M7GG79</accession>
<dbReference type="GO" id="GO:0042130">
    <property type="term" value="P:negative regulation of T cell proliferation"/>
    <property type="evidence" value="ECO:0000318"/>
    <property type="project" value="GO_Central"/>
</dbReference>
<feature type="domain" description="Ig-like" evidence="12">
    <location>
        <begin position="2"/>
        <end position="130"/>
    </location>
</feature>
<evidence type="ECO:0000256" key="3">
    <source>
        <dbReference type="ARBA" id="ARBA00022692"/>
    </source>
</evidence>
<organism evidence="13 14">
    <name type="scientific">Strongylocentrotus purpuratus</name>
    <name type="common">Purple sea urchin</name>
    <dbReference type="NCBI Taxonomy" id="7668"/>
    <lineage>
        <taxon>Eukaryota</taxon>
        <taxon>Metazoa</taxon>
        <taxon>Echinodermata</taxon>
        <taxon>Eleutherozoa</taxon>
        <taxon>Echinozoa</taxon>
        <taxon>Echinoidea</taxon>
        <taxon>Euechinoidea</taxon>
        <taxon>Echinacea</taxon>
        <taxon>Camarodonta</taxon>
        <taxon>Echinidea</taxon>
        <taxon>Strongylocentrotidae</taxon>
        <taxon>Strongylocentrotus</taxon>
    </lineage>
</organism>
<dbReference type="InterPro" id="IPR051713">
    <property type="entry name" value="T-cell_Activation_Regulation"/>
</dbReference>
<dbReference type="GO" id="GO:0031295">
    <property type="term" value="P:T cell costimulation"/>
    <property type="evidence" value="ECO:0000318"/>
    <property type="project" value="GO_Central"/>
</dbReference>
<dbReference type="PANTHER" id="PTHR25466:SF9">
    <property type="entry name" value="FIBRONECTIN TYPE-III DOMAIN-CONTAINING PROTEIN"/>
    <property type="match status" value="1"/>
</dbReference>
<evidence type="ECO:0000259" key="12">
    <source>
        <dbReference type="PROSITE" id="PS50835"/>
    </source>
</evidence>
<feature type="transmembrane region" description="Helical" evidence="11">
    <location>
        <begin position="7"/>
        <end position="27"/>
    </location>
</feature>
<dbReference type="InParanoid" id="A0A7M7GG79"/>
<dbReference type="InterPro" id="IPR036179">
    <property type="entry name" value="Ig-like_dom_sf"/>
</dbReference>
<feature type="transmembrane region" description="Helical" evidence="11">
    <location>
        <begin position="260"/>
        <end position="283"/>
    </location>
</feature>
<reference evidence="13" key="2">
    <citation type="submission" date="2021-01" db="UniProtKB">
        <authorList>
            <consortium name="EnsemblMetazoa"/>
        </authorList>
    </citation>
    <scope>IDENTIFICATION</scope>
</reference>
<evidence type="ECO:0000256" key="2">
    <source>
        <dbReference type="ARBA" id="ARBA00022475"/>
    </source>
</evidence>
<keyword evidence="14" id="KW-1185">Reference proteome</keyword>
<dbReference type="Proteomes" id="UP000007110">
    <property type="component" value="Unassembled WGS sequence"/>
</dbReference>
<keyword evidence="10" id="KW-0393">Immunoglobulin domain</keyword>
<keyword evidence="8" id="KW-0675">Receptor</keyword>
<evidence type="ECO:0000256" key="7">
    <source>
        <dbReference type="ARBA" id="ARBA00023157"/>
    </source>
</evidence>
<dbReference type="Gene3D" id="2.60.40.10">
    <property type="entry name" value="Immunoglobulins"/>
    <property type="match status" value="1"/>
</dbReference>
<dbReference type="InterPro" id="IPR013783">
    <property type="entry name" value="Ig-like_fold"/>
</dbReference>
<dbReference type="SMART" id="SM00409">
    <property type="entry name" value="IG"/>
    <property type="match status" value="1"/>
</dbReference>